<dbReference type="PANTHER" id="PTHR14577:SF0">
    <property type="entry name" value="NUCLEOLAR PROTEIN 12"/>
    <property type="match status" value="1"/>
</dbReference>
<feature type="compositionally biased region" description="Basic residues" evidence="5">
    <location>
        <begin position="216"/>
        <end position="225"/>
    </location>
</feature>
<evidence type="ECO:0008006" key="8">
    <source>
        <dbReference type="Google" id="ProtNLM"/>
    </source>
</evidence>
<feature type="compositionally biased region" description="Low complexity" evidence="5">
    <location>
        <begin position="145"/>
        <end position="159"/>
    </location>
</feature>
<feature type="region of interest" description="Disordered" evidence="5">
    <location>
        <begin position="52"/>
        <end position="225"/>
    </location>
</feature>
<feature type="compositionally biased region" description="Acidic residues" evidence="5">
    <location>
        <begin position="99"/>
        <end position="110"/>
    </location>
</feature>
<dbReference type="OMA" id="EWDGFPD"/>
<evidence type="ECO:0000256" key="1">
    <source>
        <dbReference type="ARBA" id="ARBA00004604"/>
    </source>
</evidence>
<dbReference type="InterPro" id="IPR019186">
    <property type="entry name" value="Nucleolar_protein_12"/>
</dbReference>
<protein>
    <recommendedName>
        <fullName evidence="8">Ribosomal RNA-processing protein 17</fullName>
    </recommendedName>
</protein>
<name>A0A0D2PDX4_HYPSF</name>
<feature type="compositionally biased region" description="Acidic residues" evidence="5">
    <location>
        <begin position="117"/>
        <end position="126"/>
    </location>
</feature>
<dbReference type="GO" id="GO:0005730">
    <property type="term" value="C:nucleolus"/>
    <property type="evidence" value="ECO:0007669"/>
    <property type="project" value="UniProtKB-SubCell"/>
</dbReference>
<dbReference type="EMBL" id="KN817520">
    <property type="protein sequence ID" value="KJA29039.1"/>
    <property type="molecule type" value="Genomic_DNA"/>
</dbReference>
<dbReference type="Pfam" id="PF09805">
    <property type="entry name" value="Nop25"/>
    <property type="match status" value="1"/>
</dbReference>
<organism evidence="6 7">
    <name type="scientific">Hypholoma sublateritium (strain FD-334 SS-4)</name>
    <dbReference type="NCBI Taxonomy" id="945553"/>
    <lineage>
        <taxon>Eukaryota</taxon>
        <taxon>Fungi</taxon>
        <taxon>Dikarya</taxon>
        <taxon>Basidiomycota</taxon>
        <taxon>Agaricomycotina</taxon>
        <taxon>Agaricomycetes</taxon>
        <taxon>Agaricomycetidae</taxon>
        <taxon>Agaricales</taxon>
        <taxon>Agaricineae</taxon>
        <taxon>Strophariaceae</taxon>
        <taxon>Hypholoma</taxon>
    </lineage>
</organism>
<proteinExistence type="inferred from homology"/>
<evidence type="ECO:0000313" key="6">
    <source>
        <dbReference type="EMBL" id="KJA29039.1"/>
    </source>
</evidence>
<evidence type="ECO:0000256" key="2">
    <source>
        <dbReference type="ARBA" id="ARBA00007175"/>
    </source>
</evidence>
<evidence type="ECO:0000256" key="3">
    <source>
        <dbReference type="ARBA" id="ARBA00023054"/>
    </source>
</evidence>
<dbReference type="OrthoDB" id="551633at2759"/>
<gene>
    <name evidence="6" type="ORF">HYPSUDRAFT_33549</name>
</gene>
<feature type="compositionally biased region" description="Basic and acidic residues" evidence="5">
    <location>
        <begin position="80"/>
        <end position="91"/>
    </location>
</feature>
<feature type="compositionally biased region" description="Basic residues" evidence="5">
    <location>
        <begin position="167"/>
        <end position="177"/>
    </location>
</feature>
<keyword evidence="4" id="KW-0539">Nucleus</keyword>
<feature type="compositionally biased region" description="Basic and acidic residues" evidence="5">
    <location>
        <begin position="52"/>
        <end position="72"/>
    </location>
</feature>
<dbReference type="STRING" id="945553.A0A0D2PDX4"/>
<feature type="compositionally biased region" description="Basic and acidic residues" evidence="5">
    <location>
        <begin position="178"/>
        <end position="192"/>
    </location>
</feature>
<dbReference type="AlphaFoldDB" id="A0A0D2PDX4"/>
<evidence type="ECO:0000256" key="4">
    <source>
        <dbReference type="ARBA" id="ARBA00023242"/>
    </source>
</evidence>
<dbReference type="Proteomes" id="UP000054270">
    <property type="component" value="Unassembled WGS sequence"/>
</dbReference>
<reference evidence="7" key="1">
    <citation type="submission" date="2014-04" db="EMBL/GenBank/DDBJ databases">
        <title>Evolutionary Origins and Diversification of the Mycorrhizal Mutualists.</title>
        <authorList>
            <consortium name="DOE Joint Genome Institute"/>
            <consortium name="Mycorrhizal Genomics Consortium"/>
            <person name="Kohler A."/>
            <person name="Kuo A."/>
            <person name="Nagy L.G."/>
            <person name="Floudas D."/>
            <person name="Copeland A."/>
            <person name="Barry K.W."/>
            <person name="Cichocki N."/>
            <person name="Veneault-Fourrey C."/>
            <person name="LaButti K."/>
            <person name="Lindquist E.A."/>
            <person name="Lipzen A."/>
            <person name="Lundell T."/>
            <person name="Morin E."/>
            <person name="Murat C."/>
            <person name="Riley R."/>
            <person name="Ohm R."/>
            <person name="Sun H."/>
            <person name="Tunlid A."/>
            <person name="Henrissat B."/>
            <person name="Grigoriev I.V."/>
            <person name="Hibbett D.S."/>
            <person name="Martin F."/>
        </authorList>
    </citation>
    <scope>NUCLEOTIDE SEQUENCE [LARGE SCALE GENOMIC DNA]</scope>
    <source>
        <strain evidence="7">FD-334 SS-4</strain>
    </source>
</reference>
<evidence type="ECO:0000256" key="5">
    <source>
        <dbReference type="SAM" id="MobiDB-lite"/>
    </source>
</evidence>
<dbReference type="GO" id="GO:0019843">
    <property type="term" value="F:rRNA binding"/>
    <property type="evidence" value="ECO:0007669"/>
    <property type="project" value="TreeGrafter"/>
</dbReference>
<comment type="similarity">
    <text evidence="2">Belongs to the RRP17 family.</text>
</comment>
<sequence length="225" mass="25485">MNNNNLARLTRAHTVIAAKRRARSEQVKEVIFDDDARREFLTGFHKRKLAKAEAARAKAKQREKEERQESRREQRRHLREKALENAAHVEKAYGATTDADLEADDSEDDTWAGIQPEDAEFEDEETLATVTVVEDFDPDTLIHGPPKAAADPQQYAPAEPAAPPKPKAGKPKIRERKVRYETKDARKREQVKQRKRRTEKAELAGGKASRRPSGGKGKRHGGPKR</sequence>
<keyword evidence="7" id="KW-1185">Reference proteome</keyword>
<evidence type="ECO:0000313" key="7">
    <source>
        <dbReference type="Proteomes" id="UP000054270"/>
    </source>
</evidence>
<comment type="subcellular location">
    <subcellularLocation>
        <location evidence="1">Nucleus</location>
        <location evidence="1">Nucleolus</location>
    </subcellularLocation>
</comment>
<accession>A0A0D2PDX4</accession>
<keyword evidence="3" id="KW-0175">Coiled coil</keyword>
<dbReference type="PANTHER" id="PTHR14577">
    <property type="entry name" value="NUCLEOLAR PROTEIN 12"/>
    <property type="match status" value="1"/>
</dbReference>